<keyword evidence="5" id="KW-1185">Reference proteome</keyword>
<keyword evidence="3" id="KW-0479">Metal-binding</keyword>
<gene>
    <name evidence="4" type="ORF">RU93_GL000719</name>
</gene>
<keyword evidence="2 4" id="KW-0808">Transferase</keyword>
<dbReference type="GO" id="GO:0046872">
    <property type="term" value="F:metal ion binding"/>
    <property type="evidence" value="ECO:0007669"/>
    <property type="project" value="UniProtKB-KW"/>
</dbReference>
<dbReference type="Proteomes" id="UP000182149">
    <property type="component" value="Unassembled WGS sequence"/>
</dbReference>
<dbReference type="PANTHER" id="PTHR13778:SF47">
    <property type="entry name" value="LIPOPOLYSACCHARIDE 1,3-GALACTOSYLTRANSFERASE"/>
    <property type="match status" value="1"/>
</dbReference>
<comment type="caution">
    <text evidence="4">The sequence shown here is derived from an EMBL/GenBank/DDBJ whole genome shotgun (WGS) entry which is preliminary data.</text>
</comment>
<dbReference type="RefSeq" id="WP_071875415.1">
    <property type="nucleotide sequence ID" value="NZ_JBHSHF010000005.1"/>
</dbReference>
<reference evidence="4 5" key="1">
    <citation type="submission" date="2014-12" db="EMBL/GenBank/DDBJ databases">
        <title>Draft genome sequences of 29 type strains of Enterococci.</title>
        <authorList>
            <person name="Zhong Z."/>
            <person name="Sun Z."/>
            <person name="Liu W."/>
            <person name="Zhang W."/>
            <person name="Zhang H."/>
        </authorList>
    </citation>
    <scope>NUCLEOTIDE SEQUENCE [LARGE SCALE GENOMIC DNA]</scope>
    <source>
        <strain evidence="4 5">DSM 17690</strain>
    </source>
</reference>
<dbReference type="PANTHER" id="PTHR13778">
    <property type="entry name" value="GLYCOSYLTRANSFERASE 8 DOMAIN-CONTAINING PROTEIN"/>
    <property type="match status" value="1"/>
</dbReference>
<dbReference type="AlphaFoldDB" id="A0A1L8QPZ3"/>
<proteinExistence type="predicted"/>
<protein>
    <submittedName>
        <fullName evidence="4">Glycosyl transferase</fullName>
    </submittedName>
</protein>
<dbReference type="Gene3D" id="3.90.550.10">
    <property type="entry name" value="Spore Coat Polysaccharide Biosynthesis Protein SpsA, Chain A"/>
    <property type="match status" value="1"/>
</dbReference>
<dbReference type="InterPro" id="IPR029044">
    <property type="entry name" value="Nucleotide-diphossugar_trans"/>
</dbReference>
<keyword evidence="1" id="KW-0328">Glycosyltransferase</keyword>
<sequence>MEINLLFAIDQRFVRQLKTTLYSIQKNSSATTYNVYLLHPEETTFDEELTVFCQLLGMNYYPLKMDRATLFAQAPVTERYPEIIYYRLLAHQFLPDHLEKILYLDADILCINDVVELYQMEMGDHLYAAASHTHLTNVTNVINKIRLKTYEAEGYYNSGVLLMNLKQIRKVVKAEDIFTFIENNRLNLLLPDQDILNGLYGDQFIAVSDFLFNYDVRKSAVYETTSLGKWDVNYLIEETVFLHFCGKSKPWDETYKGKFATLYKHYQHKATQLENNLNVTRQKTR</sequence>
<evidence type="ECO:0000313" key="5">
    <source>
        <dbReference type="Proteomes" id="UP000182149"/>
    </source>
</evidence>
<dbReference type="CDD" id="cd04194">
    <property type="entry name" value="GT8_A4GalT_like"/>
    <property type="match status" value="1"/>
</dbReference>
<evidence type="ECO:0000256" key="3">
    <source>
        <dbReference type="ARBA" id="ARBA00022723"/>
    </source>
</evidence>
<dbReference type="InterPro" id="IPR002495">
    <property type="entry name" value="Glyco_trans_8"/>
</dbReference>
<dbReference type="InterPro" id="IPR050748">
    <property type="entry name" value="Glycosyltrans_8_dom-fam"/>
</dbReference>
<dbReference type="SUPFAM" id="SSF53448">
    <property type="entry name" value="Nucleotide-diphospho-sugar transferases"/>
    <property type="match status" value="1"/>
</dbReference>
<dbReference type="GO" id="GO:0016757">
    <property type="term" value="F:glycosyltransferase activity"/>
    <property type="evidence" value="ECO:0007669"/>
    <property type="project" value="UniProtKB-KW"/>
</dbReference>
<evidence type="ECO:0000256" key="2">
    <source>
        <dbReference type="ARBA" id="ARBA00022679"/>
    </source>
</evidence>
<accession>A0A1L8QPZ3</accession>
<dbReference type="EMBL" id="JXKD01000015">
    <property type="protein sequence ID" value="OJG09559.1"/>
    <property type="molecule type" value="Genomic_DNA"/>
</dbReference>
<dbReference type="STRING" id="328396.RU93_GL000719"/>
<dbReference type="Pfam" id="PF01501">
    <property type="entry name" value="Glyco_transf_8"/>
    <property type="match status" value="1"/>
</dbReference>
<organism evidence="4 5">
    <name type="scientific">Enterococcus aquimarinus</name>
    <dbReference type="NCBI Taxonomy" id="328396"/>
    <lineage>
        <taxon>Bacteria</taxon>
        <taxon>Bacillati</taxon>
        <taxon>Bacillota</taxon>
        <taxon>Bacilli</taxon>
        <taxon>Lactobacillales</taxon>
        <taxon>Enterococcaceae</taxon>
        <taxon>Enterococcus</taxon>
    </lineage>
</organism>
<evidence type="ECO:0000313" key="4">
    <source>
        <dbReference type="EMBL" id="OJG09559.1"/>
    </source>
</evidence>
<name>A0A1L8QPZ3_9ENTE</name>
<evidence type="ECO:0000256" key="1">
    <source>
        <dbReference type="ARBA" id="ARBA00022676"/>
    </source>
</evidence>